<proteinExistence type="predicted"/>
<dbReference type="AlphaFoldDB" id="A0A7C3ZI09"/>
<dbReference type="GO" id="GO:0016491">
    <property type="term" value="F:oxidoreductase activity"/>
    <property type="evidence" value="ECO:0007669"/>
    <property type="project" value="InterPro"/>
</dbReference>
<comment type="caution">
    <text evidence="1">The sequence shown here is derived from an EMBL/GenBank/DDBJ whole genome shotgun (WGS) entry which is preliminary data.</text>
</comment>
<protein>
    <submittedName>
        <fullName evidence="1">Uncharacterized protein</fullName>
    </submittedName>
</protein>
<dbReference type="InterPro" id="IPR016162">
    <property type="entry name" value="Ald_DH_N"/>
</dbReference>
<accession>A0A7C3ZI09</accession>
<sequence>MELIQAVRKANQAWEQTQQAESADDWQQIATLWREASQEMAKVPPEDSRYDIAQDRIGRYEAYALFAEQMALIKGQ</sequence>
<name>A0A7C3ZI09_9CYAN</name>
<organism evidence="1">
    <name type="scientific">Planktothricoides sp. SpSt-374</name>
    <dbReference type="NCBI Taxonomy" id="2282167"/>
    <lineage>
        <taxon>Bacteria</taxon>
        <taxon>Bacillati</taxon>
        <taxon>Cyanobacteriota</taxon>
        <taxon>Cyanophyceae</taxon>
        <taxon>Oscillatoriophycideae</taxon>
        <taxon>Oscillatoriales</taxon>
        <taxon>Oscillatoriaceae</taxon>
        <taxon>Planktothricoides</taxon>
    </lineage>
</organism>
<gene>
    <name evidence="1" type="ORF">ENR15_01590</name>
</gene>
<reference evidence="1" key="1">
    <citation type="journal article" date="2020" name="mSystems">
        <title>Genome- and Community-Level Interaction Insights into Carbon Utilization and Element Cycling Functions of Hydrothermarchaeota in Hydrothermal Sediment.</title>
        <authorList>
            <person name="Zhou Z."/>
            <person name="Liu Y."/>
            <person name="Xu W."/>
            <person name="Pan J."/>
            <person name="Luo Z.H."/>
            <person name="Li M."/>
        </authorList>
    </citation>
    <scope>NUCLEOTIDE SEQUENCE [LARGE SCALE GENOMIC DNA]</scope>
    <source>
        <strain evidence="1">SpSt-374</strain>
    </source>
</reference>
<evidence type="ECO:0000313" key="1">
    <source>
        <dbReference type="EMBL" id="HGF99381.1"/>
    </source>
</evidence>
<dbReference type="EMBL" id="DSPX01000013">
    <property type="protein sequence ID" value="HGF99381.1"/>
    <property type="molecule type" value="Genomic_DNA"/>
</dbReference>
<dbReference type="Gene3D" id="3.40.605.10">
    <property type="entry name" value="Aldehyde Dehydrogenase, Chain A, domain 1"/>
    <property type="match status" value="1"/>
</dbReference>